<protein>
    <submittedName>
        <fullName evidence="2">Uncharacterized protein</fullName>
    </submittedName>
</protein>
<keyword evidence="3" id="KW-1185">Reference proteome</keyword>
<accession>A0A4C1XT90</accession>
<evidence type="ECO:0000313" key="2">
    <source>
        <dbReference type="EMBL" id="GBP67186.1"/>
    </source>
</evidence>
<name>A0A4C1XT90_EUMVA</name>
<organism evidence="2 3">
    <name type="scientific">Eumeta variegata</name>
    <name type="common">Bagworm moth</name>
    <name type="synonym">Eumeta japonica</name>
    <dbReference type="NCBI Taxonomy" id="151549"/>
    <lineage>
        <taxon>Eukaryota</taxon>
        <taxon>Metazoa</taxon>
        <taxon>Ecdysozoa</taxon>
        <taxon>Arthropoda</taxon>
        <taxon>Hexapoda</taxon>
        <taxon>Insecta</taxon>
        <taxon>Pterygota</taxon>
        <taxon>Neoptera</taxon>
        <taxon>Endopterygota</taxon>
        <taxon>Lepidoptera</taxon>
        <taxon>Glossata</taxon>
        <taxon>Ditrysia</taxon>
        <taxon>Tineoidea</taxon>
        <taxon>Psychidae</taxon>
        <taxon>Oiketicinae</taxon>
        <taxon>Eumeta</taxon>
    </lineage>
</organism>
<proteinExistence type="predicted"/>
<dbReference type="Proteomes" id="UP000299102">
    <property type="component" value="Unassembled WGS sequence"/>
</dbReference>
<feature type="region of interest" description="Disordered" evidence="1">
    <location>
        <begin position="163"/>
        <end position="201"/>
    </location>
</feature>
<evidence type="ECO:0000313" key="3">
    <source>
        <dbReference type="Proteomes" id="UP000299102"/>
    </source>
</evidence>
<dbReference type="OrthoDB" id="9995375at2759"/>
<comment type="caution">
    <text evidence="2">The sequence shown here is derived from an EMBL/GenBank/DDBJ whole genome shotgun (WGS) entry which is preliminary data.</text>
</comment>
<reference evidence="2 3" key="1">
    <citation type="journal article" date="2019" name="Commun. Biol.">
        <title>The bagworm genome reveals a unique fibroin gene that provides high tensile strength.</title>
        <authorList>
            <person name="Kono N."/>
            <person name="Nakamura H."/>
            <person name="Ohtoshi R."/>
            <person name="Tomita M."/>
            <person name="Numata K."/>
            <person name="Arakawa K."/>
        </authorList>
    </citation>
    <scope>NUCLEOTIDE SEQUENCE [LARGE SCALE GENOMIC DNA]</scope>
</reference>
<gene>
    <name evidence="2" type="ORF">EVAR_42065_1</name>
</gene>
<dbReference type="AlphaFoldDB" id="A0A4C1XT90"/>
<evidence type="ECO:0000256" key="1">
    <source>
        <dbReference type="SAM" id="MobiDB-lite"/>
    </source>
</evidence>
<dbReference type="EMBL" id="BGZK01000975">
    <property type="protein sequence ID" value="GBP67186.1"/>
    <property type="molecule type" value="Genomic_DNA"/>
</dbReference>
<sequence length="290" mass="32885">MLAAYERLADDRRLSALDVIQSFELIPFQISFVSRSSVLSRTRAEQSASAYYASARPLQIPPSEPARFTSEISPASRMRNPGNSELRNYKQTYYFNRHANRHPGAVSLCTREVLELHSTKPGDDNHEGTALKLQEPHGCSICPYRGIKWNILVHESGPVIAAEEIQRREHSKRSTKHTLPNKYKSREKNPLSPRNSGREKGQVLTVHEVRGLTSEGTISCGPRRNKNHTTMVVKTRHTVSCVYYADDGEDASDRFVKRAVAARKNKIKDNYTKIVIRNRDKTIMNVLAEN</sequence>